<keyword evidence="5 7" id="KW-1133">Transmembrane helix</keyword>
<dbReference type="InterPro" id="IPR003524">
    <property type="entry name" value="PNAcMuramoyl-5peptid_Trfase"/>
</dbReference>
<evidence type="ECO:0000256" key="8">
    <source>
        <dbReference type="NCBIfam" id="TIGR00445"/>
    </source>
</evidence>
<dbReference type="InterPro" id="IPR018480">
    <property type="entry name" value="PNAcMuramoyl-5peptid_Trfase_CS"/>
</dbReference>
<dbReference type="EC" id="2.7.8.13" evidence="7 8"/>
<feature type="transmembrane region" description="Helical" evidence="7">
    <location>
        <begin position="77"/>
        <end position="98"/>
    </location>
</feature>
<feature type="transmembrane region" description="Helical" evidence="7">
    <location>
        <begin position="299"/>
        <end position="321"/>
    </location>
</feature>
<dbReference type="PANTHER" id="PTHR22926:SF5">
    <property type="entry name" value="PHOSPHO-N-ACETYLMURAMOYL-PENTAPEPTIDE-TRANSFERASE HOMOLOG"/>
    <property type="match status" value="1"/>
</dbReference>
<comment type="subcellular location">
    <subcellularLocation>
        <location evidence="7">Cell membrane</location>
        <topology evidence="7">Multi-pass membrane protein</topology>
    </subcellularLocation>
    <subcellularLocation>
        <location evidence="1">Membrane</location>
        <topology evidence="1">Multi-pass membrane protein</topology>
    </subcellularLocation>
</comment>
<evidence type="ECO:0000256" key="7">
    <source>
        <dbReference type="HAMAP-Rule" id="MF_00038"/>
    </source>
</evidence>
<dbReference type="GO" id="GO:0051301">
    <property type="term" value="P:cell division"/>
    <property type="evidence" value="ECO:0007669"/>
    <property type="project" value="UniProtKB-KW"/>
</dbReference>
<feature type="transmembrane region" description="Helical" evidence="7">
    <location>
        <begin position="226"/>
        <end position="247"/>
    </location>
</feature>
<keyword evidence="3 7" id="KW-0808">Transferase</keyword>
<evidence type="ECO:0000256" key="1">
    <source>
        <dbReference type="ARBA" id="ARBA00004141"/>
    </source>
</evidence>
<comment type="caution">
    <text evidence="10">The sequence shown here is derived from an EMBL/GenBank/DDBJ whole genome shotgun (WGS) entry which is preliminary data.</text>
</comment>
<feature type="transmembrane region" description="Helical" evidence="7">
    <location>
        <begin position="6"/>
        <end position="29"/>
    </location>
</feature>
<feature type="binding site" evidence="9">
    <location>
        <position position="170"/>
    </location>
    <ligand>
        <name>Mg(2+)</name>
        <dbReference type="ChEBI" id="CHEBI:18420"/>
    </ligand>
</feature>
<evidence type="ECO:0000256" key="5">
    <source>
        <dbReference type="ARBA" id="ARBA00022989"/>
    </source>
</evidence>
<dbReference type="GO" id="GO:0008963">
    <property type="term" value="F:phospho-N-acetylmuramoyl-pentapeptide-transferase activity"/>
    <property type="evidence" value="ECO:0007669"/>
    <property type="project" value="UniProtKB-UniRule"/>
</dbReference>
<dbReference type="GO" id="GO:0071555">
    <property type="term" value="P:cell wall organization"/>
    <property type="evidence" value="ECO:0007669"/>
    <property type="project" value="UniProtKB-KW"/>
</dbReference>
<dbReference type="Pfam" id="PF00953">
    <property type="entry name" value="Glycos_transf_4"/>
    <property type="match status" value="1"/>
</dbReference>
<keyword evidence="7 9" id="KW-0460">Magnesium</keyword>
<keyword evidence="7" id="KW-0131">Cell cycle</keyword>
<dbReference type="GO" id="GO:0005886">
    <property type="term" value="C:plasma membrane"/>
    <property type="evidence" value="ECO:0007669"/>
    <property type="project" value="UniProtKB-SubCell"/>
</dbReference>
<keyword evidence="7 9" id="KW-0479">Metal-binding</keyword>
<keyword evidence="7" id="KW-0573">Peptidoglycan synthesis</keyword>
<dbReference type="PANTHER" id="PTHR22926">
    <property type="entry name" value="PHOSPHO-N-ACETYLMURAMOYL-PENTAPEPTIDE-TRANSFERASE"/>
    <property type="match status" value="1"/>
</dbReference>
<dbReference type="InterPro" id="IPR000715">
    <property type="entry name" value="Glycosyl_transferase_4"/>
</dbReference>
<evidence type="ECO:0000313" key="11">
    <source>
        <dbReference type="Proteomes" id="UP000284822"/>
    </source>
</evidence>
<evidence type="ECO:0000256" key="6">
    <source>
        <dbReference type="ARBA" id="ARBA00023136"/>
    </source>
</evidence>
<keyword evidence="7" id="KW-0133">Cell shape</keyword>
<dbReference type="Proteomes" id="UP000284822">
    <property type="component" value="Unassembled WGS sequence"/>
</dbReference>
<evidence type="ECO:0000313" key="10">
    <source>
        <dbReference type="EMBL" id="RHW46877.1"/>
    </source>
</evidence>
<dbReference type="CDD" id="cd06852">
    <property type="entry name" value="GT_MraY"/>
    <property type="match status" value="1"/>
</dbReference>
<dbReference type="RefSeq" id="WP_118910675.1">
    <property type="nucleotide sequence ID" value="NZ_QOCS01000009.1"/>
</dbReference>
<evidence type="ECO:0000256" key="9">
    <source>
        <dbReference type="PIRSR" id="PIRSR600715-1"/>
    </source>
</evidence>
<proteinExistence type="inferred from homology"/>
<feature type="transmembrane region" description="Helical" evidence="7">
    <location>
        <begin position="201"/>
        <end position="219"/>
    </location>
</feature>
<keyword evidence="6 7" id="KW-0472">Membrane</keyword>
<dbReference type="GO" id="GO:0009252">
    <property type="term" value="P:peptidoglycan biosynthetic process"/>
    <property type="evidence" value="ECO:0007669"/>
    <property type="project" value="UniProtKB-UniRule"/>
</dbReference>
<evidence type="ECO:0000256" key="4">
    <source>
        <dbReference type="ARBA" id="ARBA00022692"/>
    </source>
</evidence>
<dbReference type="PROSITE" id="PS01347">
    <property type="entry name" value="MRAY_1"/>
    <property type="match status" value="1"/>
</dbReference>
<feature type="transmembrane region" description="Helical" evidence="7">
    <location>
        <begin position="50"/>
        <end position="71"/>
    </location>
</feature>
<dbReference type="EMBL" id="QOCS01000009">
    <property type="protein sequence ID" value="RHW46877.1"/>
    <property type="molecule type" value="Genomic_DNA"/>
</dbReference>
<feature type="transmembrane region" description="Helical" evidence="7">
    <location>
        <begin position="175"/>
        <end position="195"/>
    </location>
</feature>
<name>A0A3R6ZV62_9LACO</name>
<keyword evidence="7" id="KW-0961">Cell wall biogenesis/degradation</keyword>
<dbReference type="HAMAP" id="MF_00038">
    <property type="entry name" value="MraY"/>
    <property type="match status" value="1"/>
</dbReference>
<feature type="transmembrane region" description="Helical" evidence="7">
    <location>
        <begin position="143"/>
        <end position="163"/>
    </location>
</feature>
<dbReference type="NCBIfam" id="TIGR00445">
    <property type="entry name" value="mraY"/>
    <property type="match status" value="1"/>
</dbReference>
<dbReference type="AlphaFoldDB" id="A0A3R6ZV62"/>
<feature type="binding site" evidence="9">
    <location>
        <position position="230"/>
    </location>
    <ligand>
        <name>Mg(2+)</name>
        <dbReference type="ChEBI" id="CHEBI:18420"/>
    </ligand>
</feature>
<evidence type="ECO:0000256" key="2">
    <source>
        <dbReference type="ARBA" id="ARBA00005583"/>
    </source>
</evidence>
<protein>
    <recommendedName>
        <fullName evidence="7 8">Phospho-N-acetylmuramoyl-pentapeptide-transferase</fullName>
        <ecNumber evidence="7 8">2.7.8.13</ecNumber>
    </recommendedName>
    <alternativeName>
        <fullName evidence="7">UDP-MurNAc-pentapeptide phosphotransferase</fullName>
    </alternativeName>
</protein>
<keyword evidence="4 7" id="KW-0812">Transmembrane</keyword>
<gene>
    <name evidence="7" type="primary">mraY</name>
    <name evidence="10" type="ORF">DS832_05155</name>
</gene>
<organism evidence="10 11">
    <name type="scientific">Bombilactobacillus bombi</name>
    <dbReference type="NCBI Taxonomy" id="1303590"/>
    <lineage>
        <taxon>Bacteria</taxon>
        <taxon>Bacillati</taxon>
        <taxon>Bacillota</taxon>
        <taxon>Bacilli</taxon>
        <taxon>Lactobacillales</taxon>
        <taxon>Lactobacillaceae</taxon>
        <taxon>Bombilactobacillus</taxon>
    </lineage>
</organism>
<accession>A0A3R6ZV62</accession>
<comment type="pathway">
    <text evidence="7">Cell wall biogenesis; peptidoglycan biosynthesis.</text>
</comment>
<dbReference type="UniPathway" id="UPA00219"/>
<dbReference type="GO" id="GO:0008360">
    <property type="term" value="P:regulation of cell shape"/>
    <property type="evidence" value="ECO:0007669"/>
    <property type="project" value="UniProtKB-KW"/>
</dbReference>
<comment type="function">
    <text evidence="7">Catalyzes the initial step of the lipid cycle reactions in the biosynthesis of the cell wall peptidoglycan: transfers peptidoglycan precursor phospho-MurNAc-pentapeptide from UDP-MurNAc-pentapeptide onto the lipid carrier undecaprenyl phosphate, yielding undecaprenyl-pyrophosphoryl-MurNAc-pentapeptide, known as lipid I.</text>
</comment>
<evidence type="ECO:0000256" key="3">
    <source>
        <dbReference type="ARBA" id="ARBA00022679"/>
    </source>
</evidence>
<comment type="cofactor">
    <cofactor evidence="7 9">
        <name>Mg(2+)</name>
        <dbReference type="ChEBI" id="CHEBI:18420"/>
    </cofactor>
</comment>
<reference evidence="10 11" key="1">
    <citation type="submission" date="2018-07" db="EMBL/GenBank/DDBJ databases">
        <title>Genome sequences of six Lactobacillus spp. isolated from bumble bee guts.</title>
        <authorList>
            <person name="Motta E.V.S."/>
            <person name="Moran N.A."/>
        </authorList>
    </citation>
    <scope>NUCLEOTIDE SEQUENCE [LARGE SCALE GENOMIC DNA]</scope>
    <source>
        <strain evidence="10 11">LV-8.1</strain>
    </source>
</reference>
<keyword evidence="7" id="KW-0132">Cell division</keyword>
<dbReference type="PROSITE" id="PS01348">
    <property type="entry name" value="MRAY_2"/>
    <property type="match status" value="1"/>
</dbReference>
<feature type="transmembrane region" description="Helical" evidence="7">
    <location>
        <begin position="253"/>
        <end position="278"/>
    </location>
</feature>
<dbReference type="Pfam" id="PF10555">
    <property type="entry name" value="MraY_sig1"/>
    <property type="match status" value="1"/>
</dbReference>
<dbReference type="GO" id="GO:0046872">
    <property type="term" value="F:metal ion binding"/>
    <property type="evidence" value="ECO:0007669"/>
    <property type="project" value="UniProtKB-KW"/>
</dbReference>
<keyword evidence="7" id="KW-1003">Cell membrane</keyword>
<feature type="transmembrane region" description="Helical" evidence="7">
    <location>
        <begin position="119"/>
        <end position="137"/>
    </location>
</feature>
<comment type="similarity">
    <text evidence="2 7">Belongs to the glycosyltransferase 4 family. MraY subfamily.</text>
</comment>
<sequence length="322" mass="36016">MENLKFLWPLISSFAIVIILMPLFIKMMVINKEGQQIREEGPSWQQKAKAGTPTMGGLIFLIAILATNIWTSSLEQLYTTSLFLISLMLLLFGLIGFLDDFIKLKKKRNLGLYAWQKSTLQLLFAIVFVAIYFHYQLPIDLQIGPFILHSAIIFILFLIFWIVGFSNAVNLTDGLDGLVAGLSIIAFTTYAYIAYKQQNMDILLVCVSVIGAMIAFLLFNHKPAKIFMGDVGSLALGATLAAISILLGNPWSLIWIGIVFVLETASVIIQVAVFKITGKRVFKMSPIHHHFEMSGWSEWKVVAVFWIVGLLASISYLLIFVG</sequence>
<comment type="catalytic activity">
    <reaction evidence="7">
        <text>UDP-N-acetyl-alpha-D-muramoyl-L-alanyl-gamma-D-glutamyl-L-lysyl-D-alanyl-D-alanine + di-trans,octa-cis-undecaprenyl phosphate = Mur2Ac(oyl-L-Ala-gamma-D-Glu-L-Lys-D-Ala-D-Ala)-di-trans,octa-cis-undecaprenyl diphosphate + UMP</text>
        <dbReference type="Rhea" id="RHEA:21920"/>
        <dbReference type="ChEBI" id="CHEBI:57865"/>
        <dbReference type="ChEBI" id="CHEBI:60032"/>
        <dbReference type="ChEBI" id="CHEBI:60392"/>
        <dbReference type="ChEBI" id="CHEBI:70758"/>
        <dbReference type="EC" id="2.7.8.13"/>
    </reaction>
</comment>